<reference evidence="1 2" key="1">
    <citation type="journal article" date="2022" name="Hortic Res">
        <title>A haplotype resolved chromosomal level avocado genome allows analysis of novel avocado genes.</title>
        <authorList>
            <person name="Nath O."/>
            <person name="Fletcher S.J."/>
            <person name="Hayward A."/>
            <person name="Shaw L.M."/>
            <person name="Masouleh A.K."/>
            <person name="Furtado A."/>
            <person name="Henry R.J."/>
            <person name="Mitter N."/>
        </authorList>
    </citation>
    <scope>NUCLEOTIDE SEQUENCE [LARGE SCALE GENOMIC DNA]</scope>
    <source>
        <strain evidence="2">cv. Hass</strain>
    </source>
</reference>
<dbReference type="Proteomes" id="UP001234297">
    <property type="component" value="Chromosome 3"/>
</dbReference>
<name>A0ACC2LTD8_PERAE</name>
<proteinExistence type="predicted"/>
<gene>
    <name evidence="1" type="ORF">MRB53_010659</name>
</gene>
<sequence>MLRLRIRKSWKKPVSALLPNHLPPTQTPLLPLPSNTSTSLKILPAKPSALASLTNPTHNHNFRVISSSAAFVKTLPSQMEVKVKLRIPNFTVHQKLSQLLAPFHIKTHLQENVFFDGSKSELSSKRAVLRLRFYGGDSLCIVCLKAKAVITDGVSRAEEDEEEIDPTTAHACHVSDFLITLGF</sequence>
<dbReference type="EMBL" id="CM056811">
    <property type="protein sequence ID" value="KAJ8636392.1"/>
    <property type="molecule type" value="Genomic_DNA"/>
</dbReference>
<organism evidence="1 2">
    <name type="scientific">Persea americana</name>
    <name type="common">Avocado</name>
    <dbReference type="NCBI Taxonomy" id="3435"/>
    <lineage>
        <taxon>Eukaryota</taxon>
        <taxon>Viridiplantae</taxon>
        <taxon>Streptophyta</taxon>
        <taxon>Embryophyta</taxon>
        <taxon>Tracheophyta</taxon>
        <taxon>Spermatophyta</taxon>
        <taxon>Magnoliopsida</taxon>
        <taxon>Magnoliidae</taxon>
        <taxon>Laurales</taxon>
        <taxon>Lauraceae</taxon>
        <taxon>Persea</taxon>
    </lineage>
</organism>
<keyword evidence="2" id="KW-1185">Reference proteome</keyword>
<evidence type="ECO:0000313" key="2">
    <source>
        <dbReference type="Proteomes" id="UP001234297"/>
    </source>
</evidence>
<evidence type="ECO:0000313" key="1">
    <source>
        <dbReference type="EMBL" id="KAJ8636392.1"/>
    </source>
</evidence>
<protein>
    <submittedName>
        <fullName evidence="1">Uncharacterized protein</fullName>
    </submittedName>
</protein>
<accession>A0ACC2LTD8</accession>
<comment type="caution">
    <text evidence="1">The sequence shown here is derived from an EMBL/GenBank/DDBJ whole genome shotgun (WGS) entry which is preliminary data.</text>
</comment>